<dbReference type="NCBIfam" id="TIGR01409">
    <property type="entry name" value="TAT_signal_seq"/>
    <property type="match status" value="1"/>
</dbReference>
<feature type="chain" id="PRO_5046983898" evidence="1">
    <location>
        <begin position="32"/>
        <end position="438"/>
    </location>
</feature>
<dbReference type="InterPro" id="IPR006311">
    <property type="entry name" value="TAT_signal"/>
</dbReference>
<dbReference type="InterPro" id="IPR019546">
    <property type="entry name" value="TAT_signal_bac_arc"/>
</dbReference>
<feature type="signal peptide" evidence="1">
    <location>
        <begin position="1"/>
        <end position="31"/>
    </location>
</feature>
<dbReference type="SUPFAM" id="SSF51735">
    <property type="entry name" value="NAD(P)-binding Rossmann-fold domains"/>
    <property type="match status" value="1"/>
</dbReference>
<dbReference type="PROSITE" id="PS51318">
    <property type="entry name" value="TAT"/>
    <property type="match status" value="1"/>
</dbReference>
<accession>A0ABU4WHS6</accession>
<dbReference type="EMBL" id="JALBUT010000005">
    <property type="protein sequence ID" value="MDX8415586.1"/>
    <property type="molecule type" value="Genomic_DNA"/>
</dbReference>
<evidence type="ECO:0000259" key="2">
    <source>
        <dbReference type="Pfam" id="PF01408"/>
    </source>
</evidence>
<dbReference type="PANTHER" id="PTHR43818:SF5">
    <property type="entry name" value="OXIDOREDUCTASE FAMILY PROTEIN"/>
    <property type="match status" value="1"/>
</dbReference>
<organism evidence="4 5">
    <name type="scientific">Intestinicryptomonas porci</name>
    <dbReference type="NCBI Taxonomy" id="2926320"/>
    <lineage>
        <taxon>Bacteria</taxon>
        <taxon>Pseudomonadati</taxon>
        <taxon>Verrucomicrobiota</taxon>
        <taxon>Opitutia</taxon>
        <taxon>Opitutales</taxon>
        <taxon>Intestinicryptomonaceae</taxon>
        <taxon>Intestinicryptomonas</taxon>
    </lineage>
</organism>
<dbReference type="Gene3D" id="3.30.360.10">
    <property type="entry name" value="Dihydrodipicolinate Reductase, domain 2"/>
    <property type="match status" value="1"/>
</dbReference>
<dbReference type="Pfam" id="PF19051">
    <property type="entry name" value="GFO_IDH_MocA_C2"/>
    <property type="match status" value="1"/>
</dbReference>
<dbReference type="SUPFAM" id="SSF55347">
    <property type="entry name" value="Glyceraldehyde-3-phosphate dehydrogenase-like, C-terminal domain"/>
    <property type="match status" value="1"/>
</dbReference>
<evidence type="ECO:0000313" key="5">
    <source>
        <dbReference type="Proteomes" id="UP001275932"/>
    </source>
</evidence>
<comment type="caution">
    <text evidence="4">The sequence shown here is derived from an EMBL/GenBank/DDBJ whole genome shotgun (WGS) entry which is preliminary data.</text>
</comment>
<reference evidence="4 5" key="1">
    <citation type="submission" date="2022-03" db="EMBL/GenBank/DDBJ databases">
        <title>Novel taxa within the pig intestine.</title>
        <authorList>
            <person name="Wylensek D."/>
            <person name="Bishof K."/>
            <person name="Afrizal A."/>
            <person name="Clavel T."/>
        </authorList>
    </citation>
    <scope>NUCLEOTIDE SEQUENCE [LARGE SCALE GENOMIC DNA]</scope>
    <source>
        <strain evidence="4 5">CLA-KB-P66</strain>
    </source>
</reference>
<gene>
    <name evidence="4" type="ORF">MOX91_05250</name>
</gene>
<dbReference type="InterPro" id="IPR050463">
    <property type="entry name" value="Gfo/Idh/MocA_oxidrdct_glycsds"/>
</dbReference>
<keyword evidence="1" id="KW-0732">Signal</keyword>
<dbReference type="InterPro" id="IPR000683">
    <property type="entry name" value="Gfo/Idh/MocA-like_OxRdtase_N"/>
</dbReference>
<dbReference type="InterPro" id="IPR043906">
    <property type="entry name" value="Gfo/Idh/MocA_OxRdtase_bact_C"/>
</dbReference>
<evidence type="ECO:0000256" key="1">
    <source>
        <dbReference type="SAM" id="SignalP"/>
    </source>
</evidence>
<dbReference type="Gene3D" id="3.40.50.720">
    <property type="entry name" value="NAD(P)-binding Rossmann-like Domain"/>
    <property type="match status" value="1"/>
</dbReference>
<dbReference type="InterPro" id="IPR036291">
    <property type="entry name" value="NAD(P)-bd_dom_sf"/>
</dbReference>
<dbReference type="Proteomes" id="UP001275932">
    <property type="component" value="Unassembled WGS sequence"/>
</dbReference>
<name>A0ABU4WHS6_9BACT</name>
<proteinExistence type="predicted"/>
<sequence length="438" mass="48945">MKKLSRRDFIKKSAAAAFAGAFLPTIIPASALGKGGVLAPSERIVFGCIGVGSQMRGHRDFYAGFGGSQVIAVCDVRRSNREESKRVVEEISARRSNLENYKGCDMTEDYQDIIERDDIDAVVIATPDHWHVQIALAAAKAGKHVYLEKPMSLTIEEGKILSDAVRRTGIKLQVGTQQRTEASFRKAAEIVRNKLIGDVKEIYTDIGVFAQPKILKEEPIPEGFNYEKWLGPSPWYPYNSERVRSFWNGGWRCFWDYGCRKDGDWGAHHYDIIQWALGKDDSFPTLFCPPNTDGSVCRFFEYENGPRVYINPFGQNGGTKGHMIRFIGTKGEVRVSRGNRIDSDPEWLAKGFLPNGSTKLQVVPNIREDLINCIRTGGTPICNADVGYHTSATCQLSAMALRLNRPIKWDAKAEKIIGDPVAQSMTSRVRRAPYFLGV</sequence>
<feature type="domain" description="Gfo/Idh/MocA-like oxidoreductase bacterial type C-terminal" evidence="3">
    <location>
        <begin position="214"/>
        <end position="434"/>
    </location>
</feature>
<evidence type="ECO:0000313" key="4">
    <source>
        <dbReference type="EMBL" id="MDX8415586.1"/>
    </source>
</evidence>
<protein>
    <submittedName>
        <fullName evidence="4">Gfo/Idh/MocA family oxidoreductase</fullName>
    </submittedName>
</protein>
<feature type="domain" description="Gfo/Idh/MocA-like oxidoreductase N-terminal" evidence="2">
    <location>
        <begin position="47"/>
        <end position="175"/>
    </location>
</feature>
<dbReference type="PANTHER" id="PTHR43818">
    <property type="entry name" value="BCDNA.GH03377"/>
    <property type="match status" value="1"/>
</dbReference>
<dbReference type="Pfam" id="PF01408">
    <property type="entry name" value="GFO_IDH_MocA"/>
    <property type="match status" value="1"/>
</dbReference>
<keyword evidence="5" id="KW-1185">Reference proteome</keyword>
<dbReference type="RefSeq" id="WP_370397033.1">
    <property type="nucleotide sequence ID" value="NZ_JALBUT010000005.1"/>
</dbReference>
<evidence type="ECO:0000259" key="3">
    <source>
        <dbReference type="Pfam" id="PF19051"/>
    </source>
</evidence>